<dbReference type="SUPFAM" id="SSF117281">
    <property type="entry name" value="Kelch motif"/>
    <property type="match status" value="1"/>
</dbReference>
<dbReference type="PANTHER" id="PTHR43503:SF2">
    <property type="entry name" value="NEGATIVE REGULATOR OF SPORULATION MDS3-RELATED"/>
    <property type="match status" value="1"/>
</dbReference>
<evidence type="ECO:0000256" key="1">
    <source>
        <dbReference type="ARBA" id="ARBA00022441"/>
    </source>
</evidence>
<dbReference type="Gene3D" id="3.30.710.10">
    <property type="entry name" value="Potassium Channel Kv1.1, Chain A"/>
    <property type="match status" value="1"/>
</dbReference>
<feature type="region of interest" description="Disordered" evidence="3">
    <location>
        <begin position="1"/>
        <end position="31"/>
    </location>
</feature>
<dbReference type="AlphaFoldDB" id="A0AAV9WWY5"/>
<feature type="region of interest" description="Disordered" evidence="3">
    <location>
        <begin position="699"/>
        <end position="730"/>
    </location>
</feature>
<dbReference type="InterPro" id="IPR015915">
    <property type="entry name" value="Kelch-typ_b-propeller"/>
</dbReference>
<dbReference type="EMBL" id="JAVHJO010000014">
    <property type="protein sequence ID" value="KAK6528829.1"/>
    <property type="molecule type" value="Genomic_DNA"/>
</dbReference>
<accession>A0AAV9WWY5</accession>
<dbReference type="Gene3D" id="2.120.10.80">
    <property type="entry name" value="Kelch-type beta propeller"/>
    <property type="match status" value="1"/>
</dbReference>
<evidence type="ECO:0000256" key="3">
    <source>
        <dbReference type="SAM" id="MobiDB-lite"/>
    </source>
</evidence>
<dbReference type="InterPro" id="IPR011333">
    <property type="entry name" value="SKP1/BTB/POZ_sf"/>
</dbReference>
<keyword evidence="1" id="KW-0880">Kelch repeat</keyword>
<feature type="compositionally biased region" description="Polar residues" evidence="3">
    <location>
        <begin position="128"/>
        <end position="141"/>
    </location>
</feature>
<feature type="compositionally biased region" description="Polar residues" evidence="3">
    <location>
        <begin position="22"/>
        <end position="31"/>
    </location>
</feature>
<feature type="region of interest" description="Disordered" evidence="3">
    <location>
        <begin position="128"/>
        <end position="147"/>
    </location>
</feature>
<evidence type="ECO:0000313" key="5">
    <source>
        <dbReference type="Proteomes" id="UP001365542"/>
    </source>
</evidence>
<feature type="region of interest" description="Disordered" evidence="3">
    <location>
        <begin position="503"/>
        <end position="527"/>
    </location>
</feature>
<dbReference type="GO" id="GO:0005739">
    <property type="term" value="C:mitochondrion"/>
    <property type="evidence" value="ECO:0007669"/>
    <property type="project" value="TreeGrafter"/>
</dbReference>
<dbReference type="Pfam" id="PF24681">
    <property type="entry name" value="Kelch_KLHDC2_KLHL20_DRC7"/>
    <property type="match status" value="1"/>
</dbReference>
<dbReference type="Proteomes" id="UP001365542">
    <property type="component" value="Unassembled WGS sequence"/>
</dbReference>
<dbReference type="PANTHER" id="PTHR43503">
    <property type="entry name" value="MCG48959-RELATED"/>
    <property type="match status" value="1"/>
</dbReference>
<keyword evidence="2" id="KW-0677">Repeat</keyword>
<sequence>MAANVSPANNGGLNGSARAANESASTTQTSQNFSSLVSRVLSTSGKEPPSLVGSSTTIVGDHLYVFGGRILSKNRPQLTSDMYLLNLLTRTWSKVEQFGEIPAPRYFHSVCALGDTKLVCFGGMSPAAPTSSQPDAQSPQENGRDGGANEVVVMSDIHIFDIQTKTWSYVPQAEPPEGRYAHCATILPTSAVFSTLTGVAAAFDKGVIDGTGGAEMIIVGGQDSANHYIEEINVFNLRSLKWTSTNSLDRSCGAYRSVVTPLGPSLSPEAIGAGRAEPDADSEAARNVPPSDTNAMLIYSNYNFLDVKLELQIRYHDGRLVEKPMNALVSPPGLRFPNGGVIDSHFVVSGTYLTSSKQEYALWSLDLRTLTWSRIDAGQVFSQGSWNRGILWKKRNRFIILGNKQRSLVEDYNHRRINSSHLCMVELEAFGIYENPRKSLQYPGPKNFTKPAQELGRLVLGMKDMADMEFLSIDNASIPVNSRIIARRWGPYFIELLNTATSPHQPNAGDKARPPSPSLLESPPSANMLPPFSRPRTLYLPHTHQTLLTLVHWFYTCSLPQPNHPQSSPQVLCSLLQIARSYRIEGLLEAVVERLHQVLDSRNAAAVFNAAAMAAGGGAALRLNKLNLLGDVDSSKLKKANHDVPDVNGDGNHHSPPPESPTLGDGELLGPDEEAWDGRGGVSPVVGLQKRGLRGLMDSRRVRERGRSMGASTMMSANGSATQPSQNQVQTPVSATVGQHNMGMSGVFG</sequence>
<proteinExistence type="predicted"/>
<comment type="caution">
    <text evidence="4">The sequence shown here is derived from an EMBL/GenBank/DDBJ whole genome shotgun (WGS) entry which is preliminary data.</text>
</comment>
<reference evidence="4 5" key="1">
    <citation type="submission" date="2019-10" db="EMBL/GenBank/DDBJ databases">
        <authorList>
            <person name="Palmer J.M."/>
        </authorList>
    </citation>
    <scope>NUCLEOTIDE SEQUENCE [LARGE SCALE GENOMIC DNA]</scope>
    <source>
        <strain evidence="4 5">TWF694</strain>
    </source>
</reference>
<feature type="region of interest" description="Disordered" evidence="3">
    <location>
        <begin position="269"/>
        <end position="288"/>
    </location>
</feature>
<evidence type="ECO:0008006" key="6">
    <source>
        <dbReference type="Google" id="ProtNLM"/>
    </source>
</evidence>
<keyword evidence="5" id="KW-1185">Reference proteome</keyword>
<evidence type="ECO:0000313" key="4">
    <source>
        <dbReference type="EMBL" id="KAK6528829.1"/>
    </source>
</evidence>
<gene>
    <name evidence="4" type="ORF">TWF694_004063</name>
</gene>
<feature type="compositionally biased region" description="Polar residues" evidence="3">
    <location>
        <begin position="1"/>
        <end position="11"/>
    </location>
</feature>
<dbReference type="GO" id="GO:0045454">
    <property type="term" value="P:cell redox homeostasis"/>
    <property type="evidence" value="ECO:0007669"/>
    <property type="project" value="TreeGrafter"/>
</dbReference>
<protein>
    <recommendedName>
        <fullName evidence="6">BTB domain-containing protein</fullName>
    </recommendedName>
</protein>
<dbReference type="GO" id="GO:0005829">
    <property type="term" value="C:cytosol"/>
    <property type="evidence" value="ECO:0007669"/>
    <property type="project" value="TreeGrafter"/>
</dbReference>
<feature type="region of interest" description="Disordered" evidence="3">
    <location>
        <begin position="639"/>
        <end position="683"/>
    </location>
</feature>
<organism evidence="4 5">
    <name type="scientific">Orbilia ellipsospora</name>
    <dbReference type="NCBI Taxonomy" id="2528407"/>
    <lineage>
        <taxon>Eukaryota</taxon>
        <taxon>Fungi</taxon>
        <taxon>Dikarya</taxon>
        <taxon>Ascomycota</taxon>
        <taxon>Pezizomycotina</taxon>
        <taxon>Orbiliomycetes</taxon>
        <taxon>Orbiliales</taxon>
        <taxon>Orbiliaceae</taxon>
        <taxon>Orbilia</taxon>
    </lineage>
</organism>
<feature type="compositionally biased region" description="Polar residues" evidence="3">
    <location>
        <begin position="710"/>
        <end position="730"/>
    </location>
</feature>
<name>A0AAV9WWY5_9PEZI</name>
<evidence type="ECO:0000256" key="2">
    <source>
        <dbReference type="ARBA" id="ARBA00022737"/>
    </source>
</evidence>